<dbReference type="InterPro" id="IPR036443">
    <property type="entry name" value="Znf_RanBP2_sf"/>
</dbReference>
<evidence type="ECO:0000256" key="8">
    <source>
        <dbReference type="PROSITE-ProRule" id="PRU00176"/>
    </source>
</evidence>
<evidence type="ECO:0000313" key="14">
    <source>
        <dbReference type="EMBL" id="EGS22934.1"/>
    </source>
</evidence>
<feature type="compositionally biased region" description="Basic and acidic residues" evidence="10">
    <location>
        <begin position="128"/>
        <end position="156"/>
    </location>
</feature>
<comment type="subcellular location">
    <subcellularLocation>
        <location evidence="1">Nucleus</location>
    </subcellularLocation>
</comment>
<accession>G0S1M4</accession>
<reference evidence="14 15" key="1">
    <citation type="journal article" date="2011" name="Cell">
        <title>Insight into structure and assembly of the nuclear pore complex by utilizing the genome of a eukaryotic thermophile.</title>
        <authorList>
            <person name="Amlacher S."/>
            <person name="Sarges P."/>
            <person name="Flemming D."/>
            <person name="van Noort V."/>
            <person name="Kunze R."/>
            <person name="Devos D.P."/>
            <person name="Arumugam M."/>
            <person name="Bork P."/>
            <person name="Hurt E."/>
        </authorList>
    </citation>
    <scope>NUCLEOTIDE SEQUENCE [LARGE SCALE GENOMIC DNA]</scope>
    <source>
        <strain evidence="15">DSM 1495 / CBS 144.50 / IMI 039719</strain>
    </source>
</reference>
<feature type="domain" description="RanBP2-type" evidence="13">
    <location>
        <begin position="362"/>
        <end position="392"/>
    </location>
</feature>
<keyword evidence="7" id="KW-0539">Nucleus</keyword>
<dbReference type="SMART" id="SM00547">
    <property type="entry name" value="ZnF_RBZ"/>
    <property type="match status" value="1"/>
</dbReference>
<dbReference type="GO" id="GO:0003723">
    <property type="term" value="F:RNA binding"/>
    <property type="evidence" value="ECO:0007669"/>
    <property type="project" value="UniProtKB-UniRule"/>
</dbReference>
<feature type="compositionally biased region" description="Basic and acidic residues" evidence="10">
    <location>
        <begin position="235"/>
        <end position="244"/>
    </location>
</feature>
<evidence type="ECO:0000256" key="1">
    <source>
        <dbReference type="ARBA" id="ARBA00004123"/>
    </source>
</evidence>
<dbReference type="STRING" id="759272.G0S1M4"/>
<dbReference type="RefSeq" id="XP_006691926.1">
    <property type="nucleotide sequence ID" value="XM_006691863.1"/>
</dbReference>
<dbReference type="PROSITE" id="PS50174">
    <property type="entry name" value="G_PATCH"/>
    <property type="match status" value="1"/>
</dbReference>
<feature type="region of interest" description="Disordered" evidence="10">
    <location>
        <begin position="1"/>
        <end position="194"/>
    </location>
</feature>
<evidence type="ECO:0000256" key="2">
    <source>
        <dbReference type="ARBA" id="ARBA00022723"/>
    </source>
</evidence>
<dbReference type="GeneID" id="18255450"/>
<keyword evidence="4 9" id="KW-0863">Zinc-finger</keyword>
<feature type="domain" description="RRM" evidence="11">
    <location>
        <begin position="435"/>
        <end position="531"/>
    </location>
</feature>
<dbReference type="GO" id="GO:0005634">
    <property type="term" value="C:nucleus"/>
    <property type="evidence" value="ECO:0007669"/>
    <property type="project" value="UniProtKB-SubCell"/>
</dbReference>
<evidence type="ECO:0008006" key="16">
    <source>
        <dbReference type="Google" id="ProtNLM"/>
    </source>
</evidence>
<organism evidence="15">
    <name type="scientific">Chaetomium thermophilum (strain DSM 1495 / CBS 144.50 / IMI 039719)</name>
    <name type="common">Thermochaetoides thermophila</name>
    <dbReference type="NCBI Taxonomy" id="759272"/>
    <lineage>
        <taxon>Eukaryota</taxon>
        <taxon>Fungi</taxon>
        <taxon>Dikarya</taxon>
        <taxon>Ascomycota</taxon>
        <taxon>Pezizomycotina</taxon>
        <taxon>Sordariomycetes</taxon>
        <taxon>Sordariomycetidae</taxon>
        <taxon>Sordariales</taxon>
        <taxon>Chaetomiaceae</taxon>
        <taxon>Thermochaetoides</taxon>
    </lineage>
</organism>
<keyword evidence="5" id="KW-0862">Zinc</keyword>
<dbReference type="Proteomes" id="UP000008066">
    <property type="component" value="Unassembled WGS sequence"/>
</dbReference>
<feature type="compositionally biased region" description="Polar residues" evidence="10">
    <location>
        <begin position="871"/>
        <end position="880"/>
    </location>
</feature>
<dbReference type="InterPro" id="IPR012677">
    <property type="entry name" value="Nucleotide-bd_a/b_plait_sf"/>
</dbReference>
<dbReference type="GO" id="GO:0000398">
    <property type="term" value="P:mRNA splicing, via spliceosome"/>
    <property type="evidence" value="ECO:0007669"/>
    <property type="project" value="TreeGrafter"/>
</dbReference>
<dbReference type="HOGENOM" id="CLU_012131_1_1_1"/>
<dbReference type="InterPro" id="IPR000504">
    <property type="entry name" value="RRM_dom"/>
</dbReference>
<dbReference type="SMART" id="SM00443">
    <property type="entry name" value="G_patch"/>
    <property type="match status" value="1"/>
</dbReference>
<dbReference type="GO" id="GO:0008270">
    <property type="term" value="F:zinc ion binding"/>
    <property type="evidence" value="ECO:0007669"/>
    <property type="project" value="UniProtKB-KW"/>
</dbReference>
<dbReference type="Pfam" id="PF00641">
    <property type="entry name" value="Zn_ribbon_RanBP"/>
    <property type="match status" value="1"/>
</dbReference>
<evidence type="ECO:0000259" key="13">
    <source>
        <dbReference type="PROSITE" id="PS50199"/>
    </source>
</evidence>
<name>G0S1M4_CHATD</name>
<feature type="compositionally biased region" description="Basic residues" evidence="10">
    <location>
        <begin position="245"/>
        <end position="254"/>
    </location>
</feature>
<feature type="compositionally biased region" description="Basic and acidic residues" evidence="10">
    <location>
        <begin position="88"/>
        <end position="105"/>
    </location>
</feature>
<gene>
    <name evidence="14" type="ORF">CTHT_0014120</name>
</gene>
<dbReference type="OrthoDB" id="29221at2759"/>
<evidence type="ECO:0000256" key="7">
    <source>
        <dbReference type="ARBA" id="ARBA00023242"/>
    </source>
</evidence>
<evidence type="ECO:0000256" key="10">
    <source>
        <dbReference type="SAM" id="MobiDB-lite"/>
    </source>
</evidence>
<keyword evidence="6 8" id="KW-0694">RNA-binding</keyword>
<dbReference type="KEGG" id="cthr:CTHT_0014120"/>
<dbReference type="EMBL" id="GL988039">
    <property type="protein sequence ID" value="EGS22934.1"/>
    <property type="molecule type" value="Genomic_DNA"/>
</dbReference>
<dbReference type="PROSITE" id="PS50102">
    <property type="entry name" value="RRM"/>
    <property type="match status" value="1"/>
</dbReference>
<feature type="region of interest" description="Disordered" evidence="10">
    <location>
        <begin position="865"/>
        <end position="899"/>
    </location>
</feature>
<sequence>MYPGRQGSPRRDVGSHRDRDRDYDRHRERRSRSRSRSGDYSRSRSRSPRARRFDDRDGDYRRSRKDSPGPPRDLNYDDEDGAENTGADYHRRADRDHDRAPRGNRYDSNTGYGNDRWSYGQGRGSGRGRYDHDASSHGLEPRPERGWGDPRDRGDNTDPEAPVAHSQFSQPSRARAQYGARGDFHGHPGSGSARAYRYTDEMEHAALHQSADLCHDDERQLTASGHTRSSGHGHRGSEYPDHRHQGSSRHHHGSGKVLILEGLPEDATERDILYGLDYVTRDRYFSTDQVRLARLRHEHNGRRIAIVEFHRRSDAEHFYGRYYPTISFRLEHSRGLDSDPITVRVEVPRHRDDIDSTRETRRDGDDWECIKCRAINYPHRAVCFKCKTERPDGYDSGPVLTGETDECPQQTPSQYIVVRELEGSVTEEVLAKGVMKLFVENPEPPKETTAGTTTTKLKSTAPTNNTASLGARPGSLRRVFLMRDKKTNESWRYGFAEFATVEDAKGAVAKFRASPKFTISSKPVVVAFIHTGVFVPAFDMGPTENEAYSFTPIYNPNVRVKYWDDRAYPSAHVVSTEPLPGVPSPEKAEGDDTKSGTAAARPVKKTKKEKDAAPGSKIAMIPQMQLWAKASAELHGLKQGEGAESGADGALVSERDFLAGAVSGALREADQPDGPVTPQWGDQYQSYANWDSMTCLVCGWEAPTQEQIQEKGLPQTRGDLLIDHERRAHQLYKDPEVREKAAAALAALNKTPRTIVRRTPRLKSEQLPVYKSYADFDTLRCVLCRRVFKDARLIWLHEQQSELHKRMLASPENRARAAAEFKAMGKKMRILEPDAEFKKRWEQARGSVQIQLQPQYRDRALERRKAFGQPKQPTMTTSTIPEKRKEFASTSAAADDHEKDVPLAKKSKGAGILAKMGWTEGTGLGAEGSGRTEAIATEAYVPGVGLGAEGGKLGDATEEATRSLRGGFQAFVEKTREKARERFEKLGP</sequence>
<feature type="region of interest" description="Disordered" evidence="10">
    <location>
        <begin position="223"/>
        <end position="254"/>
    </location>
</feature>
<dbReference type="InterPro" id="IPR035979">
    <property type="entry name" value="RBD_domain_sf"/>
</dbReference>
<dbReference type="AlphaFoldDB" id="G0S1M4"/>
<keyword evidence="3" id="KW-0677">Repeat</keyword>
<keyword evidence="2" id="KW-0479">Metal-binding</keyword>
<protein>
    <recommendedName>
        <fullName evidence="16">RNA binding protein</fullName>
    </recommendedName>
</protein>
<evidence type="ECO:0000256" key="9">
    <source>
        <dbReference type="PROSITE-ProRule" id="PRU00322"/>
    </source>
</evidence>
<dbReference type="InterPro" id="IPR001876">
    <property type="entry name" value="Znf_RanBP2"/>
</dbReference>
<evidence type="ECO:0000259" key="11">
    <source>
        <dbReference type="PROSITE" id="PS50102"/>
    </source>
</evidence>
<dbReference type="PANTHER" id="PTHR13948">
    <property type="entry name" value="RNA-BINDING PROTEIN"/>
    <property type="match status" value="1"/>
</dbReference>
<evidence type="ECO:0000259" key="12">
    <source>
        <dbReference type="PROSITE" id="PS50174"/>
    </source>
</evidence>
<evidence type="ECO:0000313" key="15">
    <source>
        <dbReference type="Proteomes" id="UP000008066"/>
    </source>
</evidence>
<dbReference type="SUPFAM" id="SSF90209">
    <property type="entry name" value="Ran binding protein zinc finger-like"/>
    <property type="match status" value="1"/>
</dbReference>
<dbReference type="Gene3D" id="3.30.70.330">
    <property type="match status" value="1"/>
</dbReference>
<feature type="compositionally biased region" description="Low complexity" evidence="10">
    <location>
        <begin position="447"/>
        <end position="463"/>
    </location>
</feature>
<feature type="domain" description="G-patch" evidence="12">
    <location>
        <begin position="905"/>
        <end position="951"/>
    </location>
</feature>
<feature type="region of interest" description="Disordered" evidence="10">
    <location>
        <begin position="441"/>
        <end position="469"/>
    </location>
</feature>
<feature type="compositionally biased region" description="Basic and acidic residues" evidence="10">
    <location>
        <begin position="51"/>
        <end position="67"/>
    </location>
</feature>
<evidence type="ECO:0000256" key="4">
    <source>
        <dbReference type="ARBA" id="ARBA00022771"/>
    </source>
</evidence>
<dbReference type="PANTHER" id="PTHR13948:SF3">
    <property type="entry name" value="FI21118P1"/>
    <property type="match status" value="1"/>
</dbReference>
<dbReference type="InterPro" id="IPR000467">
    <property type="entry name" value="G_patch_dom"/>
</dbReference>
<dbReference type="eggNOG" id="KOG0154">
    <property type="taxonomic scope" value="Eukaryota"/>
</dbReference>
<evidence type="ECO:0000256" key="3">
    <source>
        <dbReference type="ARBA" id="ARBA00022737"/>
    </source>
</evidence>
<dbReference type="OMA" id="HRAVCFK"/>
<keyword evidence="15" id="KW-1185">Reference proteome</keyword>
<feature type="region of interest" description="Disordered" evidence="10">
    <location>
        <begin position="574"/>
        <end position="614"/>
    </location>
</feature>
<dbReference type="PROSITE" id="PS01358">
    <property type="entry name" value="ZF_RANBP2_1"/>
    <property type="match status" value="1"/>
</dbReference>
<evidence type="ECO:0000256" key="5">
    <source>
        <dbReference type="ARBA" id="ARBA00022833"/>
    </source>
</evidence>
<proteinExistence type="predicted"/>
<dbReference type="Pfam" id="PF01585">
    <property type="entry name" value="G-patch"/>
    <property type="match status" value="1"/>
</dbReference>
<dbReference type="Gene3D" id="4.10.1060.10">
    <property type="entry name" value="Zinc finger, RanBP2-type"/>
    <property type="match status" value="1"/>
</dbReference>
<dbReference type="SUPFAM" id="SSF54928">
    <property type="entry name" value="RNA-binding domain, RBD"/>
    <property type="match status" value="1"/>
</dbReference>
<feature type="compositionally biased region" description="Basic and acidic residues" evidence="10">
    <location>
        <begin position="9"/>
        <end position="26"/>
    </location>
</feature>
<evidence type="ECO:0000256" key="6">
    <source>
        <dbReference type="ARBA" id="ARBA00022884"/>
    </source>
</evidence>
<dbReference type="PROSITE" id="PS50199">
    <property type="entry name" value="ZF_RANBP2_2"/>
    <property type="match status" value="1"/>
</dbReference>